<dbReference type="InterPro" id="IPR018300">
    <property type="entry name" value="Aminotrans_IV_CS"/>
</dbReference>
<dbReference type="NCBIfam" id="NF004761">
    <property type="entry name" value="PRK06092.1"/>
    <property type="match status" value="1"/>
</dbReference>
<gene>
    <name evidence="15" type="primary">pabC</name>
    <name evidence="15" type="ordered locus">SVI_2574</name>
</gene>
<evidence type="ECO:0000256" key="14">
    <source>
        <dbReference type="RuleBase" id="RU004516"/>
    </source>
</evidence>
<comment type="subunit">
    <text evidence="3">Homodimer.</text>
</comment>
<dbReference type="InterPro" id="IPR050571">
    <property type="entry name" value="Class-IV_PLP-Dep_Aminotrnsfr"/>
</dbReference>
<dbReference type="KEGG" id="svo:SVI_2574"/>
<name>D4ZLJ6_SHEVD</name>
<dbReference type="PROSITE" id="PS00770">
    <property type="entry name" value="AA_TRANSFER_CLASS_4"/>
    <property type="match status" value="1"/>
</dbReference>
<evidence type="ECO:0000256" key="8">
    <source>
        <dbReference type="ARBA" id="ARBA00035676"/>
    </source>
</evidence>
<dbReference type="InterPro" id="IPR036038">
    <property type="entry name" value="Aminotransferase-like"/>
</dbReference>
<dbReference type="Pfam" id="PF01063">
    <property type="entry name" value="Aminotran_4"/>
    <property type="match status" value="1"/>
</dbReference>
<dbReference type="EMBL" id="AP011177">
    <property type="protein sequence ID" value="BAJ02545.1"/>
    <property type="molecule type" value="Genomic_DNA"/>
</dbReference>
<keyword evidence="6 15" id="KW-0456">Lyase</keyword>
<evidence type="ECO:0000256" key="5">
    <source>
        <dbReference type="ARBA" id="ARBA00022909"/>
    </source>
</evidence>
<evidence type="ECO:0000256" key="12">
    <source>
        <dbReference type="NCBIfam" id="TIGR03461"/>
    </source>
</evidence>
<keyword evidence="16" id="KW-1185">Reference proteome</keyword>
<reference evidence="16" key="1">
    <citation type="journal article" date="2010" name="Mol. Biosyst.">
        <title>Complete genome sequence and comparative analysis of Shewanella violacea, a psychrophilic and piezophilic bacterium from deep sea floor sediments.</title>
        <authorList>
            <person name="Aono E."/>
            <person name="Baba T."/>
            <person name="Ara T."/>
            <person name="Nishi T."/>
            <person name="Nakamichi T."/>
            <person name="Inamoto E."/>
            <person name="Toyonaga H."/>
            <person name="Hasegawa M."/>
            <person name="Takai Y."/>
            <person name="Okumura Y."/>
            <person name="Baba M."/>
            <person name="Tomita M."/>
            <person name="Kato C."/>
            <person name="Oshima T."/>
            <person name="Nakasone K."/>
            <person name="Mori H."/>
        </authorList>
    </citation>
    <scope>NUCLEOTIDE SEQUENCE [LARGE SCALE GENOMIC DNA]</scope>
    <source>
        <strain evidence="16">JCM 10179 / CIP 106290 / LMG 19151 / DSS12</strain>
    </source>
</reference>
<protein>
    <recommendedName>
        <fullName evidence="11 12">Aminodeoxychorismate lyase</fullName>
        <ecNumber evidence="8 12">4.1.3.38</ecNumber>
    </recommendedName>
</protein>
<dbReference type="GO" id="GO:0008696">
    <property type="term" value="F:4-amino-4-deoxychorismate lyase activity"/>
    <property type="evidence" value="ECO:0007669"/>
    <property type="project" value="UniProtKB-UniRule"/>
</dbReference>
<dbReference type="Gene3D" id="3.30.470.10">
    <property type="match status" value="1"/>
</dbReference>
<dbReference type="GO" id="GO:0008153">
    <property type="term" value="P:4-aminobenzoate biosynthetic process"/>
    <property type="evidence" value="ECO:0007669"/>
    <property type="project" value="UniProtKB-UniRule"/>
</dbReference>
<dbReference type="PANTHER" id="PTHR42743:SF2">
    <property type="entry name" value="AMINODEOXYCHORISMATE LYASE"/>
    <property type="match status" value="1"/>
</dbReference>
<proteinExistence type="inferred from homology"/>
<dbReference type="Gene3D" id="3.20.10.10">
    <property type="entry name" value="D-amino Acid Aminotransferase, subunit A, domain 2"/>
    <property type="match status" value="1"/>
</dbReference>
<evidence type="ECO:0000256" key="11">
    <source>
        <dbReference type="ARBA" id="ARBA00069174"/>
    </source>
</evidence>
<comment type="catalytic activity">
    <reaction evidence="9">
        <text>4-amino-4-deoxychorismate = 4-aminobenzoate + pyruvate + H(+)</text>
        <dbReference type="Rhea" id="RHEA:16201"/>
        <dbReference type="ChEBI" id="CHEBI:15361"/>
        <dbReference type="ChEBI" id="CHEBI:15378"/>
        <dbReference type="ChEBI" id="CHEBI:17836"/>
        <dbReference type="ChEBI" id="CHEBI:58406"/>
        <dbReference type="EC" id="4.1.3.38"/>
    </reaction>
</comment>
<comment type="pathway">
    <text evidence="7">Cofactor biosynthesis; tetrahydrofolate biosynthesis; 4-aminobenzoate from chorismate: step 2/2.</text>
</comment>
<evidence type="ECO:0000256" key="6">
    <source>
        <dbReference type="ARBA" id="ARBA00023239"/>
    </source>
</evidence>
<dbReference type="HOGENOM" id="CLU_020844_2_1_6"/>
<dbReference type="InterPro" id="IPR043132">
    <property type="entry name" value="BCAT-like_C"/>
</dbReference>
<comment type="similarity">
    <text evidence="2 13">Belongs to the class-IV pyridoxal-phosphate-dependent aminotransferase family.</text>
</comment>
<evidence type="ECO:0000256" key="9">
    <source>
        <dbReference type="ARBA" id="ARBA00049529"/>
    </source>
</evidence>
<dbReference type="STRING" id="637905.SVI_2574"/>
<dbReference type="NCBIfam" id="TIGR03461">
    <property type="entry name" value="pabC_Proteo"/>
    <property type="match status" value="1"/>
</dbReference>
<evidence type="ECO:0000313" key="15">
    <source>
        <dbReference type="EMBL" id="BAJ02545.1"/>
    </source>
</evidence>
<keyword evidence="5" id="KW-0289">Folate biosynthesis</keyword>
<dbReference type="InterPro" id="IPR001544">
    <property type="entry name" value="Aminotrans_IV"/>
</dbReference>
<dbReference type="GO" id="GO:0046656">
    <property type="term" value="P:folic acid biosynthetic process"/>
    <property type="evidence" value="ECO:0007669"/>
    <property type="project" value="UniProtKB-KW"/>
</dbReference>
<dbReference type="InterPro" id="IPR017824">
    <property type="entry name" value="Aminodeoxychorismate_lyase_IV"/>
</dbReference>
<dbReference type="InterPro" id="IPR043131">
    <property type="entry name" value="BCAT-like_N"/>
</dbReference>
<evidence type="ECO:0000256" key="4">
    <source>
        <dbReference type="ARBA" id="ARBA00022898"/>
    </source>
</evidence>
<organism evidence="15 16">
    <name type="scientific">Shewanella violacea (strain JCM 10179 / CIP 106290 / LMG 19151 / DSS12)</name>
    <dbReference type="NCBI Taxonomy" id="637905"/>
    <lineage>
        <taxon>Bacteria</taxon>
        <taxon>Pseudomonadati</taxon>
        <taxon>Pseudomonadota</taxon>
        <taxon>Gammaproteobacteria</taxon>
        <taxon>Alteromonadales</taxon>
        <taxon>Shewanellaceae</taxon>
        <taxon>Shewanella</taxon>
    </lineage>
</organism>
<dbReference type="FunFam" id="3.20.10.10:FF:000002">
    <property type="entry name" value="D-alanine aminotransferase"/>
    <property type="match status" value="1"/>
</dbReference>
<accession>D4ZLJ6</accession>
<dbReference type="EC" id="4.1.3.38" evidence="8 12"/>
<sequence>MSAVLAKLVNSSINMDCSHMSEKETKVWVNGELNRHIDPLDRGLTYGDGLFATMRIVEGKIAFLSAHFARLTQGSTRLGFPWSPSEALVTQVKHLAKTQVTGCLKLLLTRGTGGRGYGAPQMCEITEVISITPIPTHYASWQRSGISLISSPIKLSQQPRLAGIKHLNRLEQVLIKSETLPTDYQDWLVLDGLNNIAESSMANLFFVEGKQIVTPSISHSGVAGVMREQVIYALLEAGYDVEARPIPYLQLCRYQHVFMTNSLVGILDINNVDDFHFTHANFTHEIRQILQLTL</sequence>
<dbReference type="SUPFAM" id="SSF56752">
    <property type="entry name" value="D-aminoacid aminotransferase-like PLP-dependent enzymes"/>
    <property type="match status" value="1"/>
</dbReference>
<evidence type="ECO:0000256" key="7">
    <source>
        <dbReference type="ARBA" id="ARBA00035633"/>
    </source>
</evidence>
<comment type="function">
    <text evidence="10">Involved in the biosynthesis of p-aminobenzoate (PABA), a precursor of tetrahydrofolate. Converts 4-amino-4-deoxychorismate into 4-aminobenzoate (PABA) and pyruvate.</text>
</comment>
<evidence type="ECO:0000256" key="13">
    <source>
        <dbReference type="RuleBase" id="RU004106"/>
    </source>
</evidence>
<dbReference type="PANTHER" id="PTHR42743">
    <property type="entry name" value="AMINO-ACID AMINOTRANSFERASE"/>
    <property type="match status" value="1"/>
</dbReference>
<dbReference type="AlphaFoldDB" id="D4ZLJ6"/>
<dbReference type="GO" id="GO:0030170">
    <property type="term" value="F:pyridoxal phosphate binding"/>
    <property type="evidence" value="ECO:0007669"/>
    <property type="project" value="InterPro"/>
</dbReference>
<keyword evidence="4 14" id="KW-0663">Pyridoxal phosphate</keyword>
<evidence type="ECO:0000256" key="10">
    <source>
        <dbReference type="ARBA" id="ARBA00054027"/>
    </source>
</evidence>
<evidence type="ECO:0000256" key="2">
    <source>
        <dbReference type="ARBA" id="ARBA00009320"/>
    </source>
</evidence>
<evidence type="ECO:0000256" key="3">
    <source>
        <dbReference type="ARBA" id="ARBA00011738"/>
    </source>
</evidence>
<dbReference type="GO" id="GO:0005829">
    <property type="term" value="C:cytosol"/>
    <property type="evidence" value="ECO:0007669"/>
    <property type="project" value="TreeGrafter"/>
</dbReference>
<dbReference type="eggNOG" id="COG0115">
    <property type="taxonomic scope" value="Bacteria"/>
</dbReference>
<comment type="cofactor">
    <cofactor evidence="1 14">
        <name>pyridoxal 5'-phosphate</name>
        <dbReference type="ChEBI" id="CHEBI:597326"/>
    </cofactor>
</comment>
<dbReference type="Proteomes" id="UP000002350">
    <property type="component" value="Chromosome"/>
</dbReference>
<evidence type="ECO:0000313" key="16">
    <source>
        <dbReference type="Proteomes" id="UP000002350"/>
    </source>
</evidence>
<evidence type="ECO:0000256" key="1">
    <source>
        <dbReference type="ARBA" id="ARBA00001933"/>
    </source>
</evidence>